<feature type="domain" description="Glycosyl transferase family 1" evidence="3">
    <location>
        <begin position="304"/>
        <end position="468"/>
    </location>
</feature>
<dbReference type="AlphaFoldDB" id="A0A1H1G9C5"/>
<dbReference type="PANTHER" id="PTHR12526:SF630">
    <property type="entry name" value="GLYCOSYLTRANSFERASE"/>
    <property type="match status" value="1"/>
</dbReference>
<dbReference type="Proteomes" id="UP000181917">
    <property type="component" value="Unassembled WGS sequence"/>
</dbReference>
<evidence type="ECO:0000256" key="1">
    <source>
        <dbReference type="ARBA" id="ARBA00022679"/>
    </source>
</evidence>
<evidence type="ECO:0000256" key="2">
    <source>
        <dbReference type="SAM" id="MobiDB-lite"/>
    </source>
</evidence>
<dbReference type="STRING" id="37928.SAMN04489742_3933"/>
<dbReference type="GO" id="GO:0016757">
    <property type="term" value="F:glycosyltransferase activity"/>
    <property type="evidence" value="ECO:0007669"/>
    <property type="project" value="InterPro"/>
</dbReference>
<accession>A0A1H1G9C5</accession>
<proteinExistence type="predicted"/>
<feature type="region of interest" description="Disordered" evidence="2">
    <location>
        <begin position="59"/>
        <end position="84"/>
    </location>
</feature>
<dbReference type="EMBL" id="FNKH01000002">
    <property type="protein sequence ID" value="SDR09790.1"/>
    <property type="molecule type" value="Genomic_DNA"/>
</dbReference>
<dbReference type="Gene3D" id="3.40.50.2000">
    <property type="entry name" value="Glycogen Phosphorylase B"/>
    <property type="match status" value="2"/>
</dbReference>
<keyword evidence="5" id="KW-1185">Reference proteome</keyword>
<evidence type="ECO:0000259" key="3">
    <source>
        <dbReference type="Pfam" id="PF00534"/>
    </source>
</evidence>
<keyword evidence="1 4" id="KW-0808">Transferase</keyword>
<dbReference type="InterPro" id="IPR001296">
    <property type="entry name" value="Glyco_trans_1"/>
</dbReference>
<evidence type="ECO:0000313" key="4">
    <source>
        <dbReference type="EMBL" id="SDR09790.1"/>
    </source>
</evidence>
<sequence>MKAVRNRASALAEEGSFAGIHIDVLGFQPRLSRTVKMMKDSGHLHPAVQVNSVLYSLDPSPETERRKPSFPSRDSGLTGIKDGRNPQSVRYFRDGLLEMFVRTDPAGTPVFIDYFNSERQRVRRDEMDSTGRLVRVLHTPVTPGESAVQRYIGRDGQCFLTIWQSPGKNNWEQGFLFGPKPRSFPEMGILYTHAFEQLLAQHESVAITSEFRENLDILRDQNLDEVVASIRHPHLRKVVTAHSNHLEPPYTAGSGVSGNWRRLIHRLDEFDALVLLTEAQREDIAADFGHAELLEVIPQVAPPRKEANAPTDPNRLVLVARTHPKKRVDEAIRVFRKVVDGNPDAVLEVFGFGYKDKEELKVHQLVADLSLQDSVRFMPFTSNPDDIYAAACATLLTSASEGFPLILLESMSYGVPVVAYDSNYGPRDVIIDSENGYLADFADSDALAKKILLLMQDADQRARMGAAAVETLDRFDTARFVEGWKRVLTAPPRPDRITRASTRAVVEHVEWNGKKLYIRAPHGTAPGTELIFRRRHTDNATEVPVSNGQWIVQLPESKPGDIFDAYIRLADHSEKRMALDIVDVVQRPPMQVYATAHGSFSVRHVNDSLVAKGRRWLKRRIRAQAQ</sequence>
<gene>
    <name evidence="4" type="ORF">SAMN04489742_3933</name>
</gene>
<protein>
    <submittedName>
        <fullName evidence="4">Poly(Glycerol-phosphate) alpha-glucosyltransferase</fullName>
    </submittedName>
</protein>
<organism evidence="4 5">
    <name type="scientific">Crystallibacter crystallopoietes</name>
    <dbReference type="NCBI Taxonomy" id="37928"/>
    <lineage>
        <taxon>Bacteria</taxon>
        <taxon>Bacillati</taxon>
        <taxon>Actinomycetota</taxon>
        <taxon>Actinomycetes</taxon>
        <taxon>Micrococcales</taxon>
        <taxon>Micrococcaceae</taxon>
        <taxon>Crystallibacter</taxon>
    </lineage>
</organism>
<reference evidence="4 5" key="1">
    <citation type="submission" date="2016-10" db="EMBL/GenBank/DDBJ databases">
        <authorList>
            <person name="de Groot N.N."/>
        </authorList>
    </citation>
    <scope>NUCLEOTIDE SEQUENCE [LARGE SCALE GENOMIC DNA]</scope>
    <source>
        <strain evidence="4 5">DSM 20117</strain>
    </source>
</reference>
<dbReference type="SUPFAM" id="SSF53756">
    <property type="entry name" value="UDP-Glycosyltransferase/glycogen phosphorylase"/>
    <property type="match status" value="1"/>
</dbReference>
<dbReference type="Pfam" id="PF00534">
    <property type="entry name" value="Glycos_transf_1"/>
    <property type="match status" value="1"/>
</dbReference>
<evidence type="ECO:0000313" key="5">
    <source>
        <dbReference type="Proteomes" id="UP000181917"/>
    </source>
</evidence>
<name>A0A1H1G9C5_9MICC</name>
<dbReference type="PANTHER" id="PTHR12526">
    <property type="entry name" value="GLYCOSYLTRANSFERASE"/>
    <property type="match status" value="1"/>
</dbReference>